<dbReference type="InterPro" id="IPR053953">
    <property type="entry name" value="NirdL-like_HTH"/>
</dbReference>
<evidence type="ECO:0000259" key="7">
    <source>
        <dbReference type="Pfam" id="PF17805"/>
    </source>
</evidence>
<name>A0A5C1EBG0_9RHOO</name>
<keyword evidence="10" id="KW-1185">Reference proteome</keyword>
<sequence length="367" mass="39180">MSVPPLGGLGGKRASLGAPDGTVAASGAPGGGGTPAPDSLDFRLLNDFQRDFPLCAAPYAELATRLGVVENEVLKALEGLKRAGKISRVGAVFAPKRIGASTLAAVAVPPEQLAAVAEIVNRFPEVNHNYEREHRYNLWFVATAGSEGRLASALAAIESAVGLPVLRLPLLAEYHIDLGFGLGAPGALGGAELAPAMARAPAAQPFVPPRTLDEGERRLVMALQEGLPLFIRPFALLAERIGSDEAAVIARIRQWVDEGIIKRFGVVVRHHELGYTANAMLVHDLPDAAADALGERLAQEPAVTLCYRRPRVLPDWPYNLFCMIHGQDRATVEATIADLRGRLGLEGYAHAVLFSRTRYKQTGARYA</sequence>
<evidence type="ECO:0000259" key="8">
    <source>
        <dbReference type="Pfam" id="PF22451"/>
    </source>
</evidence>
<feature type="domain" description="Siroheme decarboxylase NirL-like HTH" evidence="8">
    <location>
        <begin position="216"/>
        <end position="261"/>
    </location>
</feature>
<dbReference type="Gene3D" id="1.10.10.10">
    <property type="entry name" value="Winged helix-like DNA-binding domain superfamily/Winged helix DNA-binding domain"/>
    <property type="match status" value="1"/>
</dbReference>
<evidence type="ECO:0000256" key="1">
    <source>
        <dbReference type="ARBA" id="ARBA00023239"/>
    </source>
</evidence>
<dbReference type="InterPro" id="IPR019888">
    <property type="entry name" value="Tscrpt_reg_AsnC-like"/>
</dbReference>
<dbReference type="PANTHER" id="PTHR43413:SF1">
    <property type="entry name" value="SIROHEME DECARBOXYLASE NIRL SUBUNIT"/>
    <property type="match status" value="1"/>
</dbReference>
<evidence type="ECO:0000313" key="10">
    <source>
        <dbReference type="Proteomes" id="UP000323671"/>
    </source>
</evidence>
<reference evidence="9 10" key="1">
    <citation type="submission" date="2017-07" db="EMBL/GenBank/DDBJ databases">
        <title>Complete genome sequence of Oryzomicrobium terrae TPP412.</title>
        <authorList>
            <person name="Chiu L.-W."/>
            <person name="Lo K.-J."/>
            <person name="Tsai Y.-M."/>
            <person name="Lin S.-S."/>
            <person name="Kuo C.-H."/>
            <person name="Liu C.-T."/>
        </authorList>
    </citation>
    <scope>NUCLEOTIDE SEQUENCE [LARGE SCALE GENOMIC DNA]</scope>
    <source>
        <strain evidence="9 10">TPP412</strain>
    </source>
</reference>
<evidence type="ECO:0000256" key="5">
    <source>
        <dbReference type="ARBA" id="ARBA00048470"/>
    </source>
</evidence>
<dbReference type="Pfam" id="PF17805">
    <property type="entry name" value="AsnC_trans_reg2"/>
    <property type="match status" value="2"/>
</dbReference>
<dbReference type="KEGG" id="otr:OTERR_20920"/>
<dbReference type="AlphaFoldDB" id="A0A5C1EBG0"/>
<dbReference type="Pfam" id="PF22451">
    <property type="entry name" value="NirdL-like_HTH"/>
    <property type="match status" value="2"/>
</dbReference>
<dbReference type="RefSeq" id="WP_342780100.1">
    <property type="nucleotide sequence ID" value="NZ_CP022579.1"/>
</dbReference>
<evidence type="ECO:0000313" key="9">
    <source>
        <dbReference type="EMBL" id="QEL65568.1"/>
    </source>
</evidence>
<evidence type="ECO:0000256" key="6">
    <source>
        <dbReference type="SAM" id="MobiDB-lite"/>
    </source>
</evidence>
<dbReference type="InterPro" id="IPR040523">
    <property type="entry name" value="AsnC_trans_reg2"/>
</dbReference>
<dbReference type="SMART" id="SM00344">
    <property type="entry name" value="HTH_ASNC"/>
    <property type="match status" value="1"/>
</dbReference>
<dbReference type="Gene3D" id="3.30.70.3460">
    <property type="match status" value="2"/>
</dbReference>
<comment type="catalytic activity">
    <reaction evidence="5">
        <text>siroheme + 2 H(+) = 12,18-didecarboxysiroheme + 2 CO2</text>
        <dbReference type="Rhea" id="RHEA:19093"/>
        <dbReference type="ChEBI" id="CHEBI:15378"/>
        <dbReference type="ChEBI" id="CHEBI:16526"/>
        <dbReference type="ChEBI" id="CHEBI:60052"/>
        <dbReference type="ChEBI" id="CHEBI:140497"/>
        <dbReference type="EC" id="4.1.1.111"/>
    </reaction>
</comment>
<keyword evidence="1" id="KW-0456">Lyase</keyword>
<dbReference type="PANTHER" id="PTHR43413">
    <property type="entry name" value="TRANSCRIPTIONAL REGULATOR, ASNC FAMILY"/>
    <property type="match status" value="1"/>
</dbReference>
<dbReference type="InterPro" id="IPR050684">
    <property type="entry name" value="HTH-Siroheme_Decarb"/>
</dbReference>
<organism evidence="9 10">
    <name type="scientific">Oryzomicrobium terrae</name>
    <dbReference type="NCBI Taxonomy" id="1735038"/>
    <lineage>
        <taxon>Bacteria</taxon>
        <taxon>Pseudomonadati</taxon>
        <taxon>Pseudomonadota</taxon>
        <taxon>Betaproteobacteria</taxon>
        <taxon>Rhodocyclales</taxon>
        <taxon>Rhodocyclaceae</taxon>
        <taxon>Oryzomicrobium</taxon>
    </lineage>
</organism>
<feature type="domain" description="Siroheme decarboxylase AsnC-like ligand binding" evidence="7">
    <location>
        <begin position="100"/>
        <end position="174"/>
    </location>
</feature>
<gene>
    <name evidence="9" type="ORF">OTERR_20920</name>
</gene>
<evidence type="ECO:0000256" key="2">
    <source>
        <dbReference type="ARBA" id="ARBA00023444"/>
    </source>
</evidence>
<dbReference type="EC" id="4.1.1.111" evidence="4"/>
<comment type="similarity">
    <text evidence="3">Belongs to the Ahb/Nir family.</text>
</comment>
<dbReference type="Proteomes" id="UP000323671">
    <property type="component" value="Chromosome"/>
</dbReference>
<accession>A0A5C1EBG0</accession>
<evidence type="ECO:0000256" key="4">
    <source>
        <dbReference type="ARBA" id="ARBA00023471"/>
    </source>
</evidence>
<feature type="domain" description="Siroheme decarboxylase NirL-like HTH" evidence="8">
    <location>
        <begin position="43"/>
        <end position="86"/>
    </location>
</feature>
<protein>
    <recommendedName>
        <fullName evidence="4">siroheme decarboxylase</fullName>
        <ecNumber evidence="4">4.1.1.111</ecNumber>
    </recommendedName>
</protein>
<evidence type="ECO:0000256" key="3">
    <source>
        <dbReference type="ARBA" id="ARBA00023457"/>
    </source>
</evidence>
<dbReference type="GO" id="GO:0016829">
    <property type="term" value="F:lyase activity"/>
    <property type="evidence" value="ECO:0007669"/>
    <property type="project" value="UniProtKB-KW"/>
</dbReference>
<dbReference type="InterPro" id="IPR036388">
    <property type="entry name" value="WH-like_DNA-bd_sf"/>
</dbReference>
<proteinExistence type="inferred from homology"/>
<comment type="pathway">
    <text evidence="2">Porphyrin-containing compound metabolism.</text>
</comment>
<feature type="domain" description="Siroheme decarboxylase AsnC-like ligand binding" evidence="7">
    <location>
        <begin position="273"/>
        <end position="360"/>
    </location>
</feature>
<dbReference type="EMBL" id="CP022579">
    <property type="protein sequence ID" value="QEL65568.1"/>
    <property type="molecule type" value="Genomic_DNA"/>
</dbReference>
<feature type="region of interest" description="Disordered" evidence="6">
    <location>
        <begin position="1"/>
        <end position="36"/>
    </location>
</feature>